<keyword evidence="1" id="KW-0472">Membrane</keyword>
<protein>
    <recommendedName>
        <fullName evidence="4">Ribosomal protein L7/L12 C-terminal domain-containing protein</fullName>
    </recommendedName>
</protein>
<accession>A0AAP8U466</accession>
<keyword evidence="1" id="KW-1133">Transmembrane helix</keyword>
<evidence type="ECO:0000256" key="1">
    <source>
        <dbReference type="SAM" id="Phobius"/>
    </source>
</evidence>
<sequence length="86" mass="9930">MDSVSIIIWTTTLFIVTLILFKNLYTSIKITNIRLKEISQKLSIENQLDLEVRSLIERGEKAGAIKLVQDKLKLTTQEAKHYIELL</sequence>
<name>A0AAP8U466_BRELA</name>
<dbReference type="AlphaFoldDB" id="A0AAP8U466"/>
<evidence type="ECO:0000313" key="2">
    <source>
        <dbReference type="EMBL" id="PPA93657.1"/>
    </source>
</evidence>
<organism evidence="2 3">
    <name type="scientific">Brevibacillus laterosporus</name>
    <name type="common">Bacillus laterosporus</name>
    <dbReference type="NCBI Taxonomy" id="1465"/>
    <lineage>
        <taxon>Bacteria</taxon>
        <taxon>Bacillati</taxon>
        <taxon>Bacillota</taxon>
        <taxon>Bacilli</taxon>
        <taxon>Bacillales</taxon>
        <taxon>Paenibacillaceae</taxon>
        <taxon>Brevibacillus</taxon>
    </lineage>
</organism>
<gene>
    <name evidence="2" type="ORF">C4A77_16785</name>
</gene>
<evidence type="ECO:0008006" key="4">
    <source>
        <dbReference type="Google" id="ProtNLM"/>
    </source>
</evidence>
<dbReference type="RefSeq" id="WP_104032627.1">
    <property type="nucleotide sequence ID" value="NZ_PRKQ01000022.1"/>
</dbReference>
<keyword evidence="1" id="KW-0812">Transmembrane</keyword>
<feature type="transmembrane region" description="Helical" evidence="1">
    <location>
        <begin position="6"/>
        <end position="25"/>
    </location>
</feature>
<reference evidence="2 3" key="1">
    <citation type="submission" date="2018-02" db="EMBL/GenBank/DDBJ databases">
        <title>Comparative analysis of genomes of three Brevibacillus laterosporus strains producers of potent antimicrobials isolated from silage.</title>
        <authorList>
            <person name="Kojic M."/>
            <person name="Miljkovic M."/>
            <person name="Studholme D."/>
            <person name="Filipic B."/>
        </authorList>
    </citation>
    <scope>NUCLEOTIDE SEQUENCE [LARGE SCALE GENOMIC DNA]</scope>
    <source>
        <strain evidence="2 3">BGSP11</strain>
    </source>
</reference>
<comment type="caution">
    <text evidence="2">The sequence shown here is derived from an EMBL/GenBank/DDBJ whole genome shotgun (WGS) entry which is preliminary data.</text>
</comment>
<dbReference type="Proteomes" id="UP000239759">
    <property type="component" value="Unassembled WGS sequence"/>
</dbReference>
<evidence type="ECO:0000313" key="3">
    <source>
        <dbReference type="Proteomes" id="UP000239759"/>
    </source>
</evidence>
<proteinExistence type="predicted"/>
<dbReference type="EMBL" id="PRKQ01000022">
    <property type="protein sequence ID" value="PPA93657.1"/>
    <property type="molecule type" value="Genomic_DNA"/>
</dbReference>